<dbReference type="Proteomes" id="UP000320722">
    <property type="component" value="Chromosome"/>
</dbReference>
<reference evidence="2 3" key="1">
    <citation type="submission" date="2019-02" db="EMBL/GenBank/DDBJ databases">
        <title>Deep-cultivation of Planctomycetes and their phenomic and genomic characterization uncovers novel biology.</title>
        <authorList>
            <person name="Wiegand S."/>
            <person name="Jogler M."/>
            <person name="Boedeker C."/>
            <person name="Pinto D."/>
            <person name="Vollmers J."/>
            <person name="Rivas-Marin E."/>
            <person name="Kohn T."/>
            <person name="Peeters S.H."/>
            <person name="Heuer A."/>
            <person name="Rast P."/>
            <person name="Oberbeckmann S."/>
            <person name="Bunk B."/>
            <person name="Jeske O."/>
            <person name="Meyerdierks A."/>
            <person name="Storesund J.E."/>
            <person name="Kallscheuer N."/>
            <person name="Luecker S."/>
            <person name="Lage O.M."/>
            <person name="Pohl T."/>
            <person name="Merkel B.J."/>
            <person name="Hornburger P."/>
            <person name="Mueller R.-W."/>
            <person name="Bruemmer F."/>
            <person name="Labrenz M."/>
            <person name="Spormann A.M."/>
            <person name="Op den Camp H."/>
            <person name="Overmann J."/>
            <person name="Amann R."/>
            <person name="Jetten M.S.M."/>
            <person name="Mascher T."/>
            <person name="Medema M.H."/>
            <person name="Devos D.P."/>
            <person name="Kaster A.-K."/>
            <person name="Ovreas L."/>
            <person name="Rohde M."/>
            <person name="Galperin M.Y."/>
            <person name="Jogler C."/>
        </authorList>
    </citation>
    <scope>NUCLEOTIDE SEQUENCE [LARGE SCALE GENOMIC DNA]</scope>
    <source>
        <strain evidence="2 3">V6</strain>
    </source>
</reference>
<evidence type="ECO:0000256" key="1">
    <source>
        <dbReference type="SAM" id="Phobius"/>
    </source>
</evidence>
<proteinExistence type="predicted"/>
<protein>
    <submittedName>
        <fullName evidence="2">Uncharacterized protein</fullName>
    </submittedName>
</protein>
<feature type="transmembrane region" description="Helical" evidence="1">
    <location>
        <begin position="174"/>
        <end position="199"/>
    </location>
</feature>
<keyword evidence="1" id="KW-0472">Membrane</keyword>
<keyword evidence="1" id="KW-1133">Transmembrane helix</keyword>
<dbReference type="EMBL" id="CP036347">
    <property type="protein sequence ID" value="QDU04036.1"/>
    <property type="molecule type" value="Genomic_DNA"/>
</dbReference>
<sequence>MNDLTIIISVPNEVTAISPGSVTVFMGGNFSCFRTTVSCSFTVYPVNNNISKHRFGCYYTRDIRSPRHEGPLPMFRNLIDKIKSLAAEGKEPFNPATLDDPVALRTDWSPLKGGGANFCTRKLVQVSPLRYEFRAAAGAICFYLIFFGLGSAVLVFSIFQIISSEKIIAPEILIPGGVGLVFAIIGSVMLYFGTLPVVFDKQHNCFWRGRIPDDELIYATANEQLMPFQEIHAIQLIKEYIRSKNSSYHSYEMNLISRDGVRTNVVDHGNLEKIQEDAQTLAEFLEVPIWNGI</sequence>
<feature type="transmembrane region" description="Helical" evidence="1">
    <location>
        <begin position="140"/>
        <end position="162"/>
    </location>
</feature>
<accession>A0A517WFJ6</accession>
<name>A0A517WFJ6_9PLAN</name>
<evidence type="ECO:0000313" key="2">
    <source>
        <dbReference type="EMBL" id="QDU04036.1"/>
    </source>
</evidence>
<gene>
    <name evidence="2" type="ORF">V6x_37610</name>
</gene>
<organism evidence="2 3">
    <name type="scientific">Gimesia chilikensis</name>
    <dbReference type="NCBI Taxonomy" id="2605989"/>
    <lineage>
        <taxon>Bacteria</taxon>
        <taxon>Pseudomonadati</taxon>
        <taxon>Planctomycetota</taxon>
        <taxon>Planctomycetia</taxon>
        <taxon>Planctomycetales</taxon>
        <taxon>Planctomycetaceae</taxon>
        <taxon>Gimesia</taxon>
    </lineage>
</organism>
<evidence type="ECO:0000313" key="3">
    <source>
        <dbReference type="Proteomes" id="UP000320722"/>
    </source>
</evidence>
<keyword evidence="1" id="KW-0812">Transmembrane</keyword>
<dbReference type="AlphaFoldDB" id="A0A517WFJ6"/>